<accession>A0RWQ4</accession>
<dbReference type="Proteomes" id="UP000000758">
    <property type="component" value="Chromosome"/>
</dbReference>
<dbReference type="KEGG" id="csy:CENSYa_1144"/>
<gene>
    <name evidence="2" type="ordered locus">CENSYa_1144</name>
</gene>
<protein>
    <submittedName>
        <fullName evidence="2">Uncharacterized protein</fullName>
    </submittedName>
</protein>
<organism evidence="2 3">
    <name type="scientific">Cenarchaeum symbiosum (strain A)</name>
    <dbReference type="NCBI Taxonomy" id="414004"/>
    <lineage>
        <taxon>Archaea</taxon>
        <taxon>Nitrososphaerota</taxon>
        <taxon>Candidatus Cenarchaeales</taxon>
        <taxon>Candidatus Cenarchaeaceae</taxon>
        <taxon>Candidatus Cenarchaeum</taxon>
    </lineage>
</organism>
<evidence type="ECO:0000256" key="1">
    <source>
        <dbReference type="SAM" id="Phobius"/>
    </source>
</evidence>
<keyword evidence="1" id="KW-0812">Transmembrane</keyword>
<dbReference type="EMBL" id="DP000238">
    <property type="protein sequence ID" value="ABK77771.1"/>
    <property type="molecule type" value="Genomic_DNA"/>
</dbReference>
<keyword evidence="1" id="KW-1133">Transmembrane helix</keyword>
<proteinExistence type="predicted"/>
<dbReference type="STRING" id="414004.CENSYa_1144"/>
<dbReference type="EnsemblBacteria" id="ABK77771">
    <property type="protein sequence ID" value="ABK77771"/>
    <property type="gene ID" value="CENSYa_1144"/>
</dbReference>
<keyword evidence="1" id="KW-0472">Membrane</keyword>
<sequence length="94" mass="10442">MQKYHTLEQTPTSFYLPLYTGGSAALVVVLVITRQAPRPHQLLLELVRLLVIEASPAVLVGGHHYHVLQLELHLVHVDPRAVAHARRAGAPLYI</sequence>
<dbReference type="AlphaFoldDB" id="A0RWQ4"/>
<feature type="transmembrane region" description="Helical" evidence="1">
    <location>
        <begin position="12"/>
        <end position="32"/>
    </location>
</feature>
<name>A0RWQ4_CENSY</name>
<keyword evidence="3" id="KW-1185">Reference proteome</keyword>
<reference evidence="2 3" key="1">
    <citation type="journal article" date="2006" name="Proc. Natl. Acad. Sci. U.S.A.">
        <title>Genomic analysis of the uncultivated marine crenarchaeote Cenarchaeum symbiosum.</title>
        <authorList>
            <person name="Hallam S.J."/>
            <person name="Konstantinidis K.T."/>
            <person name="Putnam N."/>
            <person name="Schleper C."/>
            <person name="Watanabe Y."/>
            <person name="Sugahara J."/>
            <person name="Preston C."/>
            <person name="de la Torre J."/>
            <person name="Richardson P.M."/>
            <person name="DeLong E.F."/>
        </authorList>
    </citation>
    <scope>NUCLEOTIDE SEQUENCE [LARGE SCALE GENOMIC DNA]</scope>
    <source>
        <strain evidence="3">A</strain>
    </source>
</reference>
<dbReference type="HOGENOM" id="CLU_2379264_0_0_2"/>
<evidence type="ECO:0000313" key="2">
    <source>
        <dbReference type="EMBL" id="ABK77771.1"/>
    </source>
</evidence>
<evidence type="ECO:0000313" key="3">
    <source>
        <dbReference type="Proteomes" id="UP000000758"/>
    </source>
</evidence>